<dbReference type="SUPFAM" id="SSF53474">
    <property type="entry name" value="alpha/beta-Hydrolases"/>
    <property type="match status" value="1"/>
</dbReference>
<evidence type="ECO:0000313" key="2">
    <source>
        <dbReference type="EMBL" id="KZZ97074.1"/>
    </source>
</evidence>
<dbReference type="Proteomes" id="UP000242877">
    <property type="component" value="Unassembled WGS sequence"/>
</dbReference>
<evidence type="ECO:0000259" key="1">
    <source>
        <dbReference type="Pfam" id="PF12697"/>
    </source>
</evidence>
<feature type="domain" description="AB hydrolase-1" evidence="1">
    <location>
        <begin position="10"/>
        <end position="241"/>
    </location>
</feature>
<keyword evidence="3" id="KW-1185">Reference proteome</keyword>
<dbReference type="Pfam" id="PF12697">
    <property type="entry name" value="Abhydrolase_6"/>
    <property type="match status" value="1"/>
</dbReference>
<gene>
    <name evidence="2" type="ORF">AAP_00717</name>
</gene>
<dbReference type="PANTHER" id="PTHR37017:SF8">
    <property type="entry name" value="AB HYDROLASE-1 DOMAIN-CONTAINING PROTEIN"/>
    <property type="match status" value="1"/>
</dbReference>
<sequence length="263" mass="28964">MPFQKPVICMVPGAWHSPEQYAMLRDILHREGYQTESIQLPSVGSTDPANESVTKDVQAIREKMLLPLIDQGKEVVLLMHSYGGCPGGAAAKGLSKAVGERGGIIGLIFLAAFLAREGDSLKSVRGEFDPWVITNDETLQTTVRTPIETFYNDVSKSLAEATMKTIQPHSQVALSSPSPPSAWPDEVYNGRRAYILAEDDQTIPHVAQKMMLEYSGVEWETRTMKAGHCPFLSKPQETAEVIKELTSGFQSRSDEAGHHLVRL</sequence>
<dbReference type="OrthoDB" id="408373at2759"/>
<dbReference type="Gene3D" id="3.40.50.1820">
    <property type="entry name" value="alpha/beta hydrolase"/>
    <property type="match status" value="1"/>
</dbReference>
<accession>A0A168CVZ8</accession>
<dbReference type="PANTHER" id="PTHR37017">
    <property type="entry name" value="AB HYDROLASE-1 DOMAIN-CONTAINING PROTEIN-RELATED"/>
    <property type="match status" value="1"/>
</dbReference>
<dbReference type="InterPro" id="IPR029058">
    <property type="entry name" value="AB_hydrolase_fold"/>
</dbReference>
<organism evidence="2 3">
    <name type="scientific">Ascosphaera apis ARSEF 7405</name>
    <dbReference type="NCBI Taxonomy" id="392613"/>
    <lineage>
        <taxon>Eukaryota</taxon>
        <taxon>Fungi</taxon>
        <taxon>Dikarya</taxon>
        <taxon>Ascomycota</taxon>
        <taxon>Pezizomycotina</taxon>
        <taxon>Eurotiomycetes</taxon>
        <taxon>Eurotiomycetidae</taxon>
        <taxon>Onygenales</taxon>
        <taxon>Ascosphaeraceae</taxon>
        <taxon>Ascosphaera</taxon>
    </lineage>
</organism>
<dbReference type="EMBL" id="AZGZ01000002">
    <property type="protein sequence ID" value="KZZ97074.1"/>
    <property type="molecule type" value="Genomic_DNA"/>
</dbReference>
<dbReference type="InterPro" id="IPR052897">
    <property type="entry name" value="Sec-Metab_Biosynth_Hydrolase"/>
</dbReference>
<name>A0A168CVZ8_9EURO</name>
<dbReference type="VEuPathDB" id="FungiDB:AAP_00717"/>
<reference evidence="2 3" key="1">
    <citation type="journal article" date="2016" name="Genome Biol. Evol.">
        <title>Divergent and convergent evolution of fungal pathogenicity.</title>
        <authorList>
            <person name="Shang Y."/>
            <person name="Xiao G."/>
            <person name="Zheng P."/>
            <person name="Cen K."/>
            <person name="Zhan S."/>
            <person name="Wang C."/>
        </authorList>
    </citation>
    <scope>NUCLEOTIDE SEQUENCE [LARGE SCALE GENOMIC DNA]</scope>
    <source>
        <strain evidence="2 3">ARSEF 7405</strain>
    </source>
</reference>
<dbReference type="InterPro" id="IPR000073">
    <property type="entry name" value="AB_hydrolase_1"/>
</dbReference>
<comment type="caution">
    <text evidence="2">The sequence shown here is derived from an EMBL/GenBank/DDBJ whole genome shotgun (WGS) entry which is preliminary data.</text>
</comment>
<protein>
    <recommendedName>
        <fullName evidence="1">AB hydrolase-1 domain-containing protein</fullName>
    </recommendedName>
</protein>
<dbReference type="AlphaFoldDB" id="A0A168CVZ8"/>
<evidence type="ECO:0000313" key="3">
    <source>
        <dbReference type="Proteomes" id="UP000242877"/>
    </source>
</evidence>
<proteinExistence type="predicted"/>